<evidence type="ECO:0000313" key="1">
    <source>
        <dbReference type="EMBL" id="MDQ1152018.1"/>
    </source>
</evidence>
<gene>
    <name evidence="1" type="ORF">QE382_004002</name>
</gene>
<comment type="caution">
    <text evidence="1">The sequence shown here is derived from an EMBL/GenBank/DDBJ whole genome shotgun (WGS) entry which is preliminary data.</text>
</comment>
<dbReference type="InterPro" id="IPR011990">
    <property type="entry name" value="TPR-like_helical_dom_sf"/>
</dbReference>
<proteinExistence type="predicted"/>
<sequence length="504" mass="55920">MKNKVLIAILSTALAVTGCKDSFFDINTNPNKPTEPLVKASYLLPMVIEQTAARMGTQYSFSASWAGYYGRGSGFGPSLPLENYDITPNFEITHWANTSTSMNTWYDVLTDANFLEKKGRAQNEDFYVATAKVMKAIGFMYLVDIYNNVPYSDALKGDESIAPKYDKGEDIYKDLLIQLDSARLIFKSTNLAVSDEAKKADVLFGGNLTNWRKLANTQSLKLLIHQSEFKKDPKDEIAKIIADGSGFIETGKTAKLTIAFSNDRYKVNPVYSKYVADETGAETDGFNRPSPYLLNRYKSNNDIRYQYLFLKAINPINPNEPWAAGKPLGAPTVAGTNSAQESRVIGTGILKDGTQPLWLLTSVESLFLQAEAIQRGWITGDARVAYENAVKESFTYLNVANAANESTSLLNNSASWTAASNKLELIINQKYLALPGINNFEAWVDYRRLGYPKDVPLSVNQTVGNKKIPLRLAYPQNEYSFNSANVSAQGTIDPQKNGVFWDVN</sequence>
<evidence type="ECO:0000313" key="2">
    <source>
        <dbReference type="Proteomes" id="UP001244640"/>
    </source>
</evidence>
<name>A0ABU0UAX8_9SPHI</name>
<reference evidence="1 2" key="1">
    <citation type="submission" date="2023-07" db="EMBL/GenBank/DDBJ databases">
        <title>Functional and genomic diversity of the sorghum phyllosphere microbiome.</title>
        <authorList>
            <person name="Shade A."/>
        </authorList>
    </citation>
    <scope>NUCLEOTIDE SEQUENCE [LARGE SCALE GENOMIC DNA]</scope>
    <source>
        <strain evidence="1 2">SORGH_AS_0892</strain>
    </source>
</reference>
<dbReference type="InterPro" id="IPR041662">
    <property type="entry name" value="SusD-like_2"/>
</dbReference>
<dbReference type="SUPFAM" id="SSF48452">
    <property type="entry name" value="TPR-like"/>
    <property type="match status" value="1"/>
</dbReference>
<organism evidence="1 2">
    <name type="scientific">Sphingobacterium zeae</name>
    <dbReference type="NCBI Taxonomy" id="1776859"/>
    <lineage>
        <taxon>Bacteria</taxon>
        <taxon>Pseudomonadati</taxon>
        <taxon>Bacteroidota</taxon>
        <taxon>Sphingobacteriia</taxon>
        <taxon>Sphingobacteriales</taxon>
        <taxon>Sphingobacteriaceae</taxon>
        <taxon>Sphingobacterium</taxon>
    </lineage>
</organism>
<keyword evidence="2" id="KW-1185">Reference proteome</keyword>
<evidence type="ECO:0008006" key="3">
    <source>
        <dbReference type="Google" id="ProtNLM"/>
    </source>
</evidence>
<dbReference type="Pfam" id="PF12771">
    <property type="entry name" value="SusD-like_2"/>
    <property type="match status" value="1"/>
</dbReference>
<dbReference type="Gene3D" id="1.25.40.390">
    <property type="match status" value="1"/>
</dbReference>
<accession>A0ABU0UAX8</accession>
<dbReference type="RefSeq" id="WP_307187395.1">
    <property type="nucleotide sequence ID" value="NZ_JAUTBA010000001.1"/>
</dbReference>
<dbReference type="Proteomes" id="UP001244640">
    <property type="component" value="Unassembled WGS sequence"/>
</dbReference>
<dbReference type="EMBL" id="JAUTBA010000001">
    <property type="protein sequence ID" value="MDQ1152018.1"/>
    <property type="molecule type" value="Genomic_DNA"/>
</dbReference>
<dbReference type="PROSITE" id="PS51257">
    <property type="entry name" value="PROKAR_LIPOPROTEIN"/>
    <property type="match status" value="1"/>
</dbReference>
<protein>
    <recommendedName>
        <fullName evidence="3">SusD/RagB family nutrient-binding outer membrane lipoprotein</fullName>
    </recommendedName>
</protein>